<evidence type="ECO:0000256" key="3">
    <source>
        <dbReference type="ARBA" id="ARBA00023027"/>
    </source>
</evidence>
<evidence type="ECO:0000259" key="5">
    <source>
        <dbReference type="PROSITE" id="PS50104"/>
    </source>
</evidence>
<dbReference type="EC" id="3.2.2.6" evidence="1"/>
<dbReference type="InterPro" id="IPR035897">
    <property type="entry name" value="Toll_tir_struct_dom_sf"/>
</dbReference>
<evidence type="ECO:0000313" key="7">
    <source>
        <dbReference type="Proteomes" id="UP001268864"/>
    </source>
</evidence>
<dbReference type="Gene3D" id="3.40.50.10140">
    <property type="entry name" value="Toll/interleukin-1 receptor homology (TIR) domain"/>
    <property type="match status" value="1"/>
</dbReference>
<evidence type="ECO:0000256" key="1">
    <source>
        <dbReference type="ARBA" id="ARBA00011982"/>
    </source>
</evidence>
<dbReference type="InterPro" id="IPR000157">
    <property type="entry name" value="TIR_dom"/>
</dbReference>
<accession>A0ABU2FT88</accession>
<reference evidence="6 7" key="1">
    <citation type="submission" date="2022-06" db="EMBL/GenBank/DDBJ databases">
        <title>Halomicroarcula sp. a new haloarchaeum isolate from saline soil.</title>
        <authorList>
            <person name="Strakova D."/>
            <person name="Galisteo C."/>
            <person name="Sanchez-Porro C."/>
            <person name="Ventosa A."/>
        </authorList>
    </citation>
    <scope>NUCLEOTIDE SEQUENCE [LARGE SCALE GENOMIC DNA]</scope>
    <source>
        <strain evidence="6 7">S3CR25-11</strain>
    </source>
</reference>
<dbReference type="PROSITE" id="PS50104">
    <property type="entry name" value="TIR"/>
    <property type="match status" value="1"/>
</dbReference>
<comment type="caution">
    <text evidence="6">The sequence shown here is derived from an EMBL/GenBank/DDBJ whole genome shotgun (WGS) entry which is preliminary data.</text>
</comment>
<name>A0ABU2FT88_9EURY</name>
<keyword evidence="2" id="KW-0378">Hydrolase</keyword>
<keyword evidence="7" id="KW-1185">Reference proteome</keyword>
<feature type="domain" description="TIR" evidence="5">
    <location>
        <begin position="1"/>
        <end position="134"/>
    </location>
</feature>
<gene>
    <name evidence="6" type="ORF">NDI86_17820</name>
</gene>
<evidence type="ECO:0000256" key="2">
    <source>
        <dbReference type="ARBA" id="ARBA00022801"/>
    </source>
</evidence>
<dbReference type="Proteomes" id="UP001268864">
    <property type="component" value="Unassembled WGS sequence"/>
</dbReference>
<comment type="catalytic activity">
    <reaction evidence="4">
        <text>NAD(+) + H2O = ADP-D-ribose + nicotinamide + H(+)</text>
        <dbReference type="Rhea" id="RHEA:16301"/>
        <dbReference type="ChEBI" id="CHEBI:15377"/>
        <dbReference type="ChEBI" id="CHEBI:15378"/>
        <dbReference type="ChEBI" id="CHEBI:17154"/>
        <dbReference type="ChEBI" id="CHEBI:57540"/>
        <dbReference type="ChEBI" id="CHEBI:57967"/>
        <dbReference type="EC" id="3.2.2.6"/>
    </reaction>
    <physiologicalReaction direction="left-to-right" evidence="4">
        <dbReference type="Rhea" id="RHEA:16302"/>
    </physiologicalReaction>
</comment>
<keyword evidence="6" id="KW-0675">Receptor</keyword>
<evidence type="ECO:0000313" key="6">
    <source>
        <dbReference type="EMBL" id="MDS0283978.1"/>
    </source>
</evidence>
<sequence>MWDAFLSHAGEDKTAFVEPLAKELENCGLSVWYDDFELSVGDSIPNEIRRGLHNSDFGVVILSEAFFEKSWTQEELDSLIQRDVNEKDKVILPVCYDITPEDVQFHHKLLGKRYLISGDSMSVPEVAQELYQEILETRTKPLNNGDLEDFDPETLDYIAELIGEIKRGTEIENFFQRLNFDIDWDDAKEGSIDEWISTFPVEAKERGVDLESERKRTILENLKDLNEEDPSNIISIIEKLIHPRHYIENDKEREQIIKNLNNILRWEDLRIVDQGEVKKLT</sequence>
<dbReference type="SUPFAM" id="SSF52200">
    <property type="entry name" value="Toll/Interleukin receptor TIR domain"/>
    <property type="match status" value="1"/>
</dbReference>
<organism evidence="6 7">
    <name type="scientific">Haloarcula onubensis</name>
    <dbReference type="NCBI Taxonomy" id="2950539"/>
    <lineage>
        <taxon>Archaea</taxon>
        <taxon>Methanobacteriati</taxon>
        <taxon>Methanobacteriota</taxon>
        <taxon>Stenosarchaea group</taxon>
        <taxon>Halobacteria</taxon>
        <taxon>Halobacteriales</taxon>
        <taxon>Haloarculaceae</taxon>
        <taxon>Haloarcula</taxon>
    </lineage>
</organism>
<dbReference type="SMART" id="SM00255">
    <property type="entry name" value="TIR"/>
    <property type="match status" value="1"/>
</dbReference>
<dbReference type="PANTHER" id="PTHR32009">
    <property type="entry name" value="TMV RESISTANCE PROTEIN N-LIKE"/>
    <property type="match status" value="1"/>
</dbReference>
<proteinExistence type="predicted"/>
<dbReference type="EMBL" id="JAMQOS010000006">
    <property type="protein sequence ID" value="MDS0283978.1"/>
    <property type="molecule type" value="Genomic_DNA"/>
</dbReference>
<evidence type="ECO:0000256" key="4">
    <source>
        <dbReference type="ARBA" id="ARBA00047304"/>
    </source>
</evidence>
<protein>
    <recommendedName>
        <fullName evidence="1">ADP-ribosyl cyclase/cyclic ADP-ribose hydrolase</fullName>
        <ecNumber evidence="1">3.2.2.6</ecNumber>
    </recommendedName>
</protein>
<dbReference type="RefSeq" id="WP_310901735.1">
    <property type="nucleotide sequence ID" value="NZ_JAMQOS010000006.1"/>
</dbReference>
<dbReference type="PANTHER" id="PTHR32009:SF39">
    <property type="entry name" value="TIR DOMAIN-CONTAINING PROTEIN"/>
    <property type="match status" value="1"/>
</dbReference>
<keyword evidence="3" id="KW-0520">NAD</keyword>
<dbReference type="Pfam" id="PF13676">
    <property type="entry name" value="TIR_2"/>
    <property type="match status" value="1"/>
</dbReference>